<accession>A0A8X6UBV7</accession>
<dbReference type="Proteomes" id="UP000887013">
    <property type="component" value="Unassembled WGS sequence"/>
</dbReference>
<organism evidence="1 2">
    <name type="scientific">Nephila pilipes</name>
    <name type="common">Giant wood spider</name>
    <name type="synonym">Nephila maculata</name>
    <dbReference type="NCBI Taxonomy" id="299642"/>
    <lineage>
        <taxon>Eukaryota</taxon>
        <taxon>Metazoa</taxon>
        <taxon>Ecdysozoa</taxon>
        <taxon>Arthropoda</taxon>
        <taxon>Chelicerata</taxon>
        <taxon>Arachnida</taxon>
        <taxon>Araneae</taxon>
        <taxon>Araneomorphae</taxon>
        <taxon>Entelegynae</taxon>
        <taxon>Araneoidea</taxon>
        <taxon>Nephilidae</taxon>
        <taxon>Nephila</taxon>
    </lineage>
</organism>
<dbReference type="EMBL" id="BMAW01027328">
    <property type="protein sequence ID" value="GFU01616.1"/>
    <property type="molecule type" value="Genomic_DNA"/>
</dbReference>
<evidence type="ECO:0000313" key="1">
    <source>
        <dbReference type="EMBL" id="GFU01616.1"/>
    </source>
</evidence>
<proteinExistence type="predicted"/>
<dbReference type="AlphaFoldDB" id="A0A8X6UBV7"/>
<gene>
    <name evidence="1" type="ORF">NPIL_146431</name>
</gene>
<comment type="caution">
    <text evidence="1">The sequence shown here is derived from an EMBL/GenBank/DDBJ whole genome shotgun (WGS) entry which is preliminary data.</text>
</comment>
<reference evidence="1" key="1">
    <citation type="submission" date="2020-08" db="EMBL/GenBank/DDBJ databases">
        <title>Multicomponent nature underlies the extraordinary mechanical properties of spider dragline silk.</title>
        <authorList>
            <person name="Kono N."/>
            <person name="Nakamura H."/>
            <person name="Mori M."/>
            <person name="Yoshida Y."/>
            <person name="Ohtoshi R."/>
            <person name="Malay A.D."/>
            <person name="Moran D.A.P."/>
            <person name="Tomita M."/>
            <person name="Numata K."/>
            <person name="Arakawa K."/>
        </authorList>
    </citation>
    <scope>NUCLEOTIDE SEQUENCE</scope>
</reference>
<name>A0A8X6UBV7_NEPPI</name>
<evidence type="ECO:0000313" key="2">
    <source>
        <dbReference type="Proteomes" id="UP000887013"/>
    </source>
</evidence>
<sequence>MQAGTSGNITGLKSKMQQCVWTLYREEGAYGRRILLGFLQKMALDKIQMGSAKKDIFVRDLITSIANGASR</sequence>
<protein>
    <submittedName>
        <fullName evidence="1">Uncharacterized protein</fullName>
    </submittedName>
</protein>
<keyword evidence="2" id="KW-1185">Reference proteome</keyword>